<evidence type="ECO:0000313" key="2">
    <source>
        <dbReference type="Proteomes" id="UP001163823"/>
    </source>
</evidence>
<dbReference type="PANTHER" id="PTHR31170:SF17">
    <property type="match status" value="1"/>
</dbReference>
<dbReference type="Proteomes" id="UP001163823">
    <property type="component" value="Chromosome 9"/>
</dbReference>
<name>A0AAD7PHF4_QUISA</name>
<reference evidence="1" key="1">
    <citation type="journal article" date="2023" name="Science">
        <title>Elucidation of the pathway for biosynthesis of saponin adjuvants from the soapbark tree.</title>
        <authorList>
            <person name="Reed J."/>
            <person name="Orme A."/>
            <person name="El-Demerdash A."/>
            <person name="Owen C."/>
            <person name="Martin L.B.B."/>
            <person name="Misra R.C."/>
            <person name="Kikuchi S."/>
            <person name="Rejzek M."/>
            <person name="Martin A.C."/>
            <person name="Harkess A."/>
            <person name="Leebens-Mack J."/>
            <person name="Louveau T."/>
            <person name="Stephenson M.J."/>
            <person name="Osbourn A."/>
        </authorList>
    </citation>
    <scope>NUCLEOTIDE SEQUENCE</scope>
    <source>
        <strain evidence="1">S10</strain>
    </source>
</reference>
<gene>
    <name evidence="1" type="ORF">O6P43_021854</name>
</gene>
<dbReference type="InterPro" id="IPR004158">
    <property type="entry name" value="DUF247_pln"/>
</dbReference>
<dbReference type="AlphaFoldDB" id="A0AAD7PHF4"/>
<dbReference type="PANTHER" id="PTHR31170">
    <property type="entry name" value="BNAC04G53230D PROTEIN"/>
    <property type="match status" value="1"/>
</dbReference>
<comment type="caution">
    <text evidence="1">The sequence shown here is derived from an EMBL/GenBank/DDBJ whole genome shotgun (WGS) entry which is preliminary data.</text>
</comment>
<protein>
    <submittedName>
        <fullName evidence="1">Uncharacterized protein</fullName>
    </submittedName>
</protein>
<dbReference type="EMBL" id="JARAOO010000009">
    <property type="protein sequence ID" value="KAJ7955227.1"/>
    <property type="molecule type" value="Genomic_DNA"/>
</dbReference>
<organism evidence="1 2">
    <name type="scientific">Quillaja saponaria</name>
    <name type="common">Soap bark tree</name>
    <dbReference type="NCBI Taxonomy" id="32244"/>
    <lineage>
        <taxon>Eukaryota</taxon>
        <taxon>Viridiplantae</taxon>
        <taxon>Streptophyta</taxon>
        <taxon>Embryophyta</taxon>
        <taxon>Tracheophyta</taxon>
        <taxon>Spermatophyta</taxon>
        <taxon>Magnoliopsida</taxon>
        <taxon>eudicotyledons</taxon>
        <taxon>Gunneridae</taxon>
        <taxon>Pentapetalae</taxon>
        <taxon>rosids</taxon>
        <taxon>fabids</taxon>
        <taxon>Fabales</taxon>
        <taxon>Quillajaceae</taxon>
        <taxon>Quillaja</taxon>
    </lineage>
</organism>
<dbReference type="KEGG" id="qsa:O6P43_021854"/>
<keyword evidence="2" id="KW-1185">Reference proteome</keyword>
<sequence>MEASTNKSREQLESRHILIEHPQANEDFVSSIKEKMKDISSSETIFMVPEKLRTGNEKVYIPDKVSIGPLHHGISTLTAMEDHKWRYLYALLSRKPNLEGILDGCVKALRELEQRARKCYAKEFDQLTADQFVEMMLVDGCFIIELLCKYVVKGLRCRNDPIFTTPGMLLSIRNMLPCDEEVVNEKISQEGNHLLDLISHFYLPSYPREQVKQSGSSEVIECAKMLQEAGIRFRKVTAKSVLDIMFFDGVIEIPPLKIYRFSEVLFANLIALEQHNCDMQYVTSYAFLMSALIRSDKDARLLRRHRILISNEYKDIKDVYESFQKYKWEEVNVKDLYYAGLFEQINDQYRRRNWSAWLGNLKHKLCHS</sequence>
<dbReference type="Pfam" id="PF03140">
    <property type="entry name" value="DUF247"/>
    <property type="match status" value="2"/>
</dbReference>
<evidence type="ECO:0000313" key="1">
    <source>
        <dbReference type="EMBL" id="KAJ7955227.1"/>
    </source>
</evidence>
<accession>A0AAD7PHF4</accession>
<proteinExistence type="predicted"/>